<gene>
    <name evidence="14" type="ORF">MBSD_n2072</name>
</gene>
<evidence type="ECO:0000259" key="12">
    <source>
        <dbReference type="PROSITE" id="PS50851"/>
    </source>
</evidence>
<dbReference type="InterPro" id="IPR005467">
    <property type="entry name" value="His_kinase_dom"/>
</dbReference>
<dbReference type="FunFam" id="2.30.30.40:FF:000048">
    <property type="entry name" value="Chemotaxis protein CheA, putative"/>
    <property type="match status" value="1"/>
</dbReference>
<dbReference type="EMBL" id="DF970232">
    <property type="protein sequence ID" value="GAP66757.1"/>
    <property type="molecule type" value="Genomic_DNA"/>
</dbReference>
<dbReference type="Pfam" id="PF01584">
    <property type="entry name" value="CheW"/>
    <property type="match status" value="1"/>
</dbReference>
<feature type="domain" description="HPt" evidence="13">
    <location>
        <begin position="2"/>
        <end position="106"/>
    </location>
</feature>
<evidence type="ECO:0000256" key="5">
    <source>
        <dbReference type="ARBA" id="ARBA00022679"/>
    </source>
</evidence>
<keyword evidence="7" id="KW-0902">Two-component regulatory system</keyword>
<evidence type="ECO:0000313" key="14">
    <source>
        <dbReference type="EMBL" id="GAP66757.1"/>
    </source>
</evidence>
<comment type="catalytic activity">
    <reaction evidence="1">
        <text>ATP + protein L-histidine = ADP + protein N-phospho-L-histidine.</text>
        <dbReference type="EC" id="2.7.13.3"/>
    </reaction>
</comment>
<dbReference type="SUPFAM" id="SSF55874">
    <property type="entry name" value="ATPase domain of HSP90 chaperone/DNA topoisomerase II/histidine kinase"/>
    <property type="match status" value="1"/>
</dbReference>
<name>A0A0K8QQW0_9GAMM</name>
<dbReference type="InterPro" id="IPR004105">
    <property type="entry name" value="CheA-like_dim"/>
</dbReference>
<dbReference type="GO" id="GO:0006935">
    <property type="term" value="P:chemotaxis"/>
    <property type="evidence" value="ECO:0007669"/>
    <property type="project" value="InterPro"/>
</dbReference>
<feature type="region of interest" description="Disordered" evidence="10">
    <location>
        <begin position="224"/>
        <end position="243"/>
    </location>
</feature>
<evidence type="ECO:0000256" key="4">
    <source>
        <dbReference type="ARBA" id="ARBA00022553"/>
    </source>
</evidence>
<dbReference type="SUPFAM" id="SSF47226">
    <property type="entry name" value="Histidine-containing phosphotransfer domain, HPT domain"/>
    <property type="match status" value="1"/>
</dbReference>
<evidence type="ECO:0000256" key="3">
    <source>
        <dbReference type="ARBA" id="ARBA00021495"/>
    </source>
</evidence>
<dbReference type="FunFam" id="3.30.565.10:FF:000016">
    <property type="entry name" value="Chemotaxis protein CheA, putative"/>
    <property type="match status" value="1"/>
</dbReference>
<dbReference type="InterPro" id="IPR036061">
    <property type="entry name" value="CheW-like_dom_sf"/>
</dbReference>
<feature type="region of interest" description="Disordered" evidence="10">
    <location>
        <begin position="260"/>
        <end position="286"/>
    </location>
</feature>
<keyword evidence="6 14" id="KW-0418">Kinase</keyword>
<dbReference type="CDD" id="cd00088">
    <property type="entry name" value="HPT"/>
    <property type="match status" value="1"/>
</dbReference>
<dbReference type="GO" id="GO:0005737">
    <property type="term" value="C:cytoplasm"/>
    <property type="evidence" value="ECO:0007669"/>
    <property type="project" value="InterPro"/>
</dbReference>
<protein>
    <recommendedName>
        <fullName evidence="3">Chemotaxis protein CheA</fullName>
        <ecNumber evidence="2">2.7.13.3</ecNumber>
    </recommendedName>
</protein>
<dbReference type="SMART" id="SM00260">
    <property type="entry name" value="CheW"/>
    <property type="match status" value="1"/>
</dbReference>
<feature type="compositionally biased region" description="Pro residues" evidence="10">
    <location>
        <begin position="133"/>
        <end position="148"/>
    </location>
</feature>
<dbReference type="Gene3D" id="2.30.30.40">
    <property type="entry name" value="SH3 Domains"/>
    <property type="match status" value="1"/>
</dbReference>
<dbReference type="Proteomes" id="UP000253740">
    <property type="component" value="Unassembled WGS sequence"/>
</dbReference>
<dbReference type="PROSITE" id="PS50894">
    <property type="entry name" value="HPT"/>
    <property type="match status" value="1"/>
</dbReference>
<dbReference type="Gene3D" id="1.10.287.560">
    <property type="entry name" value="Histidine kinase CheA-like, homodimeric domain"/>
    <property type="match status" value="1"/>
</dbReference>
<dbReference type="GO" id="GO:0000155">
    <property type="term" value="F:phosphorelay sensor kinase activity"/>
    <property type="evidence" value="ECO:0007669"/>
    <property type="project" value="InterPro"/>
</dbReference>
<evidence type="ECO:0000313" key="15">
    <source>
        <dbReference type="Proteomes" id="UP000253740"/>
    </source>
</evidence>
<dbReference type="Gene3D" id="1.20.120.160">
    <property type="entry name" value="HPT domain"/>
    <property type="match status" value="1"/>
</dbReference>
<dbReference type="RefSeq" id="WP_062537347.1">
    <property type="nucleotide sequence ID" value="NZ_DF970232.1"/>
</dbReference>
<evidence type="ECO:0000256" key="1">
    <source>
        <dbReference type="ARBA" id="ARBA00000085"/>
    </source>
</evidence>
<reference evidence="14" key="1">
    <citation type="submission" date="2015-08" db="EMBL/GenBank/DDBJ databases">
        <title>Complete DNA Sequence of Pseudomonas syringae pv. actinidiae, the Causal Agent of Kiwifruit Canker Disease.</title>
        <authorList>
            <person name="Rikkerink E.H.A."/>
            <person name="Fineran P.C."/>
        </authorList>
    </citation>
    <scope>NUCLEOTIDE SEQUENCE</scope>
    <source>
        <strain evidence="14">SkMP5</strain>
    </source>
</reference>
<dbReference type="OrthoDB" id="9803176at2"/>
<keyword evidence="15" id="KW-1185">Reference proteome</keyword>
<keyword evidence="5" id="KW-0808">Transferase</keyword>
<dbReference type="FunFam" id="1.20.120.160:FF:000008">
    <property type="entry name" value="Chemotaxis sensor histidine kinase CheA"/>
    <property type="match status" value="1"/>
</dbReference>
<dbReference type="InterPro" id="IPR002545">
    <property type="entry name" value="CheW-lke_dom"/>
</dbReference>
<dbReference type="PANTHER" id="PTHR43395">
    <property type="entry name" value="SENSOR HISTIDINE KINASE CHEA"/>
    <property type="match status" value="1"/>
</dbReference>
<feature type="modified residue" description="Phosphohistidine" evidence="9">
    <location>
        <position position="49"/>
    </location>
</feature>
<dbReference type="SMART" id="SM01231">
    <property type="entry name" value="H-kinase_dim"/>
    <property type="match status" value="1"/>
</dbReference>
<evidence type="ECO:0000259" key="11">
    <source>
        <dbReference type="PROSITE" id="PS50109"/>
    </source>
</evidence>
<dbReference type="PROSITE" id="PS50109">
    <property type="entry name" value="HIS_KIN"/>
    <property type="match status" value="1"/>
</dbReference>
<dbReference type="EC" id="2.7.13.3" evidence="2"/>
<evidence type="ECO:0000256" key="2">
    <source>
        <dbReference type="ARBA" id="ARBA00012438"/>
    </source>
</evidence>
<dbReference type="SMART" id="SM00387">
    <property type="entry name" value="HATPase_c"/>
    <property type="match status" value="1"/>
</dbReference>
<organism evidence="14">
    <name type="scientific">Mizugakiibacter sediminis</name>
    <dbReference type="NCBI Taxonomy" id="1475481"/>
    <lineage>
        <taxon>Bacteria</taxon>
        <taxon>Pseudomonadati</taxon>
        <taxon>Pseudomonadota</taxon>
        <taxon>Gammaproteobacteria</taxon>
        <taxon>Lysobacterales</taxon>
        <taxon>Rhodanobacteraceae</taxon>
        <taxon>Mizugakiibacter</taxon>
    </lineage>
</organism>
<dbReference type="PRINTS" id="PR00344">
    <property type="entry name" value="BCTRLSENSOR"/>
</dbReference>
<feature type="compositionally biased region" description="Low complexity" evidence="10">
    <location>
        <begin position="200"/>
        <end position="210"/>
    </location>
</feature>
<dbReference type="CDD" id="cd00731">
    <property type="entry name" value="CheA_reg"/>
    <property type="match status" value="1"/>
</dbReference>
<evidence type="ECO:0000256" key="9">
    <source>
        <dbReference type="PROSITE-ProRule" id="PRU00110"/>
    </source>
</evidence>
<feature type="domain" description="CheW-like" evidence="12">
    <location>
        <begin position="564"/>
        <end position="697"/>
    </location>
</feature>
<dbReference type="CDD" id="cd16916">
    <property type="entry name" value="HATPase_CheA-like"/>
    <property type="match status" value="1"/>
</dbReference>
<evidence type="ECO:0000256" key="7">
    <source>
        <dbReference type="ARBA" id="ARBA00023012"/>
    </source>
</evidence>
<feature type="domain" description="Histidine kinase" evidence="11">
    <location>
        <begin position="353"/>
        <end position="562"/>
    </location>
</feature>
<dbReference type="Pfam" id="PF01627">
    <property type="entry name" value="Hpt"/>
    <property type="match status" value="1"/>
</dbReference>
<dbReference type="Pfam" id="PF02895">
    <property type="entry name" value="H-kinase_dim"/>
    <property type="match status" value="1"/>
</dbReference>
<dbReference type="InterPro" id="IPR037006">
    <property type="entry name" value="CheA-like_homodim_sf"/>
</dbReference>
<dbReference type="SUPFAM" id="SSF50341">
    <property type="entry name" value="CheW-like"/>
    <property type="match status" value="1"/>
</dbReference>
<dbReference type="InterPro" id="IPR004358">
    <property type="entry name" value="Sig_transdc_His_kin-like_C"/>
</dbReference>
<dbReference type="InterPro" id="IPR036641">
    <property type="entry name" value="HPT_dom_sf"/>
</dbReference>
<keyword evidence="4 9" id="KW-0597">Phosphoprotein</keyword>
<comment type="function">
    <text evidence="8">Involved in the transmission of sensory signals from the chemoreceptors to the flagellar motors. CheA is autophosphorylated; it can transfer its phosphate group to either CheB or CheY.</text>
</comment>
<evidence type="ECO:0000259" key="13">
    <source>
        <dbReference type="PROSITE" id="PS50894"/>
    </source>
</evidence>
<dbReference type="Pfam" id="PF02518">
    <property type="entry name" value="HATPase_c"/>
    <property type="match status" value="1"/>
</dbReference>
<dbReference type="SUPFAM" id="SSF47384">
    <property type="entry name" value="Homodimeric domain of signal transducing histidine kinase"/>
    <property type="match status" value="1"/>
</dbReference>
<dbReference type="InterPro" id="IPR051315">
    <property type="entry name" value="Bact_Chemotaxis_CheA"/>
</dbReference>
<evidence type="ECO:0000256" key="10">
    <source>
        <dbReference type="SAM" id="MobiDB-lite"/>
    </source>
</evidence>
<dbReference type="STRING" id="1475481.GCA_000953855_02116"/>
<dbReference type="InterPro" id="IPR003594">
    <property type="entry name" value="HATPase_dom"/>
</dbReference>
<sequence length="701" mass="72623">MAQAPDTSILADFLVEAGELLASLDDQLVALETDPRDAELLNAVFRAFHTVKGGAGFLAVEPMVALCHRAEDLLNDARAGRLLLDADTIDALLAALDQLRAMMRALAAGTPPAPAPAALLARLTRTPAAAAPRPVPVAAVPPPDPASPPRAASADPVEDEFEALLAAADEAPAAAGDPIGDDEFEALLDELHGKGGAPGAPGAAPAAGDPIGDDEFEALLDELHGKGGAPGVHAPAPGDPIDDSEFEALLDKIYGRGGAPGKPAADAAAPLPSAPKEAAPVAAAPAEPAAPSPMAAAAAPAHGSAPAARVAAAETTVRVDTARLDALVNFIGELVLVRNRIANLAAHGEGGPLERAVGELDRVTNDLQAAVMRTRMQPVGRLFQRFPRIARDLARQLGKQVQLELEGEDTQLDRNLVEALADPLVHLVRNALDHGIEPPDARAAAGKPPAGRVRLAASQEGEHIVITIADDGRGMDPALLRRKAVEKGVLAAERAERMADEECYELIFLPGFSTRSEISDISGRGVGMDVVKTRVAELGGTIAVRSQPGRGSEIKVSVPLTLAILRALMVRVGGRMLALPLANVSEVFELDAARVRSVDGREVVAHRARPLPLNRLDRWLGGAGAAAGARQHVAVVHIGHQRVGCVVHEVVGREEVVIKPLGALLRQVPGIAGATITGDGRIALIVDLVALLRASSMERVA</sequence>
<dbReference type="PANTHER" id="PTHR43395:SF1">
    <property type="entry name" value="CHEMOTAXIS PROTEIN CHEA"/>
    <property type="match status" value="1"/>
</dbReference>
<dbReference type="PROSITE" id="PS50851">
    <property type="entry name" value="CHEW"/>
    <property type="match status" value="1"/>
</dbReference>
<evidence type="ECO:0000256" key="6">
    <source>
        <dbReference type="ARBA" id="ARBA00022777"/>
    </source>
</evidence>
<dbReference type="InterPro" id="IPR008207">
    <property type="entry name" value="Sig_transdc_His_kin_Hpt_dom"/>
</dbReference>
<dbReference type="SMART" id="SM00073">
    <property type="entry name" value="HPT"/>
    <property type="match status" value="1"/>
</dbReference>
<dbReference type="Gene3D" id="3.30.565.10">
    <property type="entry name" value="Histidine kinase-like ATPase, C-terminal domain"/>
    <property type="match status" value="1"/>
</dbReference>
<feature type="region of interest" description="Disordered" evidence="10">
    <location>
        <begin position="132"/>
        <end position="157"/>
    </location>
</feature>
<dbReference type="AlphaFoldDB" id="A0A0K8QQW0"/>
<feature type="region of interest" description="Disordered" evidence="10">
    <location>
        <begin position="191"/>
        <end position="213"/>
    </location>
</feature>
<evidence type="ECO:0000256" key="8">
    <source>
        <dbReference type="ARBA" id="ARBA00035100"/>
    </source>
</evidence>
<feature type="compositionally biased region" description="Low complexity" evidence="10">
    <location>
        <begin position="261"/>
        <end position="286"/>
    </location>
</feature>
<dbReference type="InterPro" id="IPR036890">
    <property type="entry name" value="HATPase_C_sf"/>
</dbReference>
<dbReference type="InterPro" id="IPR036097">
    <property type="entry name" value="HisK_dim/P_sf"/>
</dbReference>
<proteinExistence type="predicted"/>
<accession>A0A0K8QQW0</accession>